<dbReference type="EMBL" id="NVLK01000011">
    <property type="protein sequence ID" value="PEC22827.1"/>
    <property type="molecule type" value="Genomic_DNA"/>
</dbReference>
<comment type="caution">
    <text evidence="1">The sequence shown here is derived from an EMBL/GenBank/DDBJ whole genome shotgun (WGS) entry which is preliminary data.</text>
</comment>
<protein>
    <submittedName>
        <fullName evidence="1">ArpU family transcriptional regulator</fullName>
    </submittedName>
</protein>
<dbReference type="RefSeq" id="WP_097903071.1">
    <property type="nucleotide sequence ID" value="NZ_NVLK01000011.1"/>
</dbReference>
<proteinExistence type="predicted"/>
<dbReference type="AlphaFoldDB" id="A0A2A7I0S5"/>
<dbReference type="Proteomes" id="UP000220006">
    <property type="component" value="Unassembled WGS sequence"/>
</dbReference>
<sequence>MNQPSRHVNEKEIRLFVIEELQDYRVLKVKFKSIEEQAEFGVALLFPELRKCTEDEIRYKQMRGAFEEALDEDEQKIFEMKYMSGRELNDDNIYTILGIKRGKFYRIISFVRLVL</sequence>
<accession>A0A2A7I0S5</accession>
<reference evidence="1 2" key="1">
    <citation type="submission" date="2017-09" db="EMBL/GenBank/DDBJ databases">
        <title>Large-scale bioinformatics analysis of Bacillus genomes uncovers conserved roles of natural products in bacterial physiology.</title>
        <authorList>
            <consortium name="Agbiome Team Llc"/>
            <person name="Bleich R.M."/>
            <person name="Grubbs K.J."/>
            <person name="Santa Maria K.C."/>
            <person name="Allen S.E."/>
            <person name="Farag S."/>
            <person name="Shank E.A."/>
            <person name="Bowers A."/>
        </authorList>
    </citation>
    <scope>NUCLEOTIDE SEQUENCE [LARGE SCALE GENOMIC DNA]</scope>
    <source>
        <strain evidence="1 2">AFS096845</strain>
    </source>
</reference>
<name>A0A2A7I0S5_BACCE</name>
<organism evidence="1 2">
    <name type="scientific">Bacillus cereus</name>
    <dbReference type="NCBI Taxonomy" id="1396"/>
    <lineage>
        <taxon>Bacteria</taxon>
        <taxon>Bacillati</taxon>
        <taxon>Bacillota</taxon>
        <taxon>Bacilli</taxon>
        <taxon>Bacillales</taxon>
        <taxon>Bacillaceae</taxon>
        <taxon>Bacillus</taxon>
        <taxon>Bacillus cereus group</taxon>
    </lineage>
</organism>
<gene>
    <name evidence="1" type="ORF">COM96_06300</name>
</gene>
<evidence type="ECO:0000313" key="1">
    <source>
        <dbReference type="EMBL" id="PEC22827.1"/>
    </source>
</evidence>
<evidence type="ECO:0000313" key="2">
    <source>
        <dbReference type="Proteomes" id="UP000220006"/>
    </source>
</evidence>